<dbReference type="Pfam" id="PF02563">
    <property type="entry name" value="Poly_export"/>
    <property type="match status" value="1"/>
</dbReference>
<dbReference type="PANTHER" id="PTHR33619">
    <property type="entry name" value="POLYSACCHARIDE EXPORT PROTEIN GFCE-RELATED"/>
    <property type="match status" value="1"/>
</dbReference>
<evidence type="ECO:0000259" key="15">
    <source>
        <dbReference type="Pfam" id="PF02563"/>
    </source>
</evidence>
<name>A0ABS7YN60_9VIBR</name>
<keyword evidence="3" id="KW-0813">Transport</keyword>
<proteinExistence type="inferred from homology"/>
<protein>
    <submittedName>
        <fullName evidence="17">Polysaccharide export protein</fullName>
    </submittedName>
</protein>
<dbReference type="Gene3D" id="3.10.560.10">
    <property type="entry name" value="Outer membrane lipoprotein wza domain like"/>
    <property type="match status" value="1"/>
</dbReference>
<keyword evidence="9" id="KW-0406">Ion transport</keyword>
<comment type="subcellular location">
    <subcellularLocation>
        <location evidence="1">Cell outer membrane</location>
        <topology evidence="1">Multi-pass membrane protein</topology>
    </subcellularLocation>
</comment>
<evidence type="ECO:0000256" key="12">
    <source>
        <dbReference type="ARBA" id="ARBA00023139"/>
    </source>
</evidence>
<organism evidence="17 18">
    <name type="scientific">Vibrio tritonius</name>
    <dbReference type="NCBI Taxonomy" id="1435069"/>
    <lineage>
        <taxon>Bacteria</taxon>
        <taxon>Pseudomonadati</taxon>
        <taxon>Pseudomonadota</taxon>
        <taxon>Gammaproteobacteria</taxon>
        <taxon>Vibrionales</taxon>
        <taxon>Vibrionaceae</taxon>
        <taxon>Vibrio</taxon>
    </lineage>
</organism>
<feature type="domain" description="SLBB" evidence="16">
    <location>
        <begin position="130"/>
        <end position="210"/>
    </location>
</feature>
<evidence type="ECO:0000256" key="2">
    <source>
        <dbReference type="ARBA" id="ARBA00009450"/>
    </source>
</evidence>
<keyword evidence="7" id="KW-0732">Signal</keyword>
<keyword evidence="12" id="KW-0564">Palmitate</keyword>
<dbReference type="PANTHER" id="PTHR33619:SF3">
    <property type="entry name" value="POLYSACCHARIDE EXPORT PROTEIN GFCE-RELATED"/>
    <property type="match status" value="1"/>
</dbReference>
<dbReference type="InterPro" id="IPR017477">
    <property type="entry name" value="PEP-CTERM_polysacc_export"/>
</dbReference>
<evidence type="ECO:0000313" key="18">
    <source>
        <dbReference type="Proteomes" id="UP001199044"/>
    </source>
</evidence>
<evidence type="ECO:0000259" key="16">
    <source>
        <dbReference type="Pfam" id="PF22461"/>
    </source>
</evidence>
<sequence length="215" mass="23330">MNGLGKFLIFISRLGVVFYSMFIVACTSSLPDLPTATVHPSLTKNISDYSYLIGPGDSLNVFVWGNSEVSGTYKVRPDGMITTSLVEDIHASGKTPTQLAREIEAKLANYVRQPIVSVIVDGFVGPFSEQVRVIGEASEPKAISYTKNMTLLDAMIQVGGLTEYANGNNASLIRVVNGKQVQYGLNIDELLEDGNIKANVDLLPGDIIIIPESWF</sequence>
<reference evidence="18" key="1">
    <citation type="submission" date="2023-07" db="EMBL/GenBank/DDBJ databases">
        <title>Molecular identification of indigenous halophilic bacteria isolated from red sea cost, biodegradation of synthetic dyes and assessment of degraded metabolite toxicity.</title>
        <authorList>
            <person name="Chaieb K."/>
            <person name="Altayb H.N."/>
        </authorList>
    </citation>
    <scope>NUCLEOTIDE SEQUENCE [LARGE SCALE GENOMIC DNA]</scope>
    <source>
        <strain evidence="18">K20</strain>
    </source>
</reference>
<evidence type="ECO:0000256" key="14">
    <source>
        <dbReference type="ARBA" id="ARBA00023288"/>
    </source>
</evidence>
<keyword evidence="10" id="KW-0626">Porin</keyword>
<keyword evidence="11" id="KW-0472">Membrane</keyword>
<evidence type="ECO:0000256" key="13">
    <source>
        <dbReference type="ARBA" id="ARBA00023237"/>
    </source>
</evidence>
<feature type="domain" description="Polysaccharide export protein N-terminal" evidence="15">
    <location>
        <begin position="48"/>
        <end position="120"/>
    </location>
</feature>
<dbReference type="InterPro" id="IPR054765">
    <property type="entry name" value="SLBB_dom"/>
</dbReference>
<dbReference type="InterPro" id="IPR049712">
    <property type="entry name" value="Poly_export"/>
</dbReference>
<accession>A0ABS7YN60</accession>
<evidence type="ECO:0000256" key="9">
    <source>
        <dbReference type="ARBA" id="ARBA00023065"/>
    </source>
</evidence>
<dbReference type="InterPro" id="IPR003715">
    <property type="entry name" value="Poly_export_N"/>
</dbReference>
<evidence type="ECO:0000256" key="8">
    <source>
        <dbReference type="ARBA" id="ARBA00023047"/>
    </source>
</evidence>
<comment type="similarity">
    <text evidence="2">Belongs to the BexD/CtrA/VexA family.</text>
</comment>
<evidence type="ECO:0000256" key="10">
    <source>
        <dbReference type="ARBA" id="ARBA00023114"/>
    </source>
</evidence>
<evidence type="ECO:0000313" key="17">
    <source>
        <dbReference type="EMBL" id="MCA2017117.1"/>
    </source>
</evidence>
<evidence type="ECO:0000256" key="6">
    <source>
        <dbReference type="ARBA" id="ARBA00022692"/>
    </source>
</evidence>
<comment type="caution">
    <text evidence="17">The sequence shown here is derived from an EMBL/GenBank/DDBJ whole genome shotgun (WGS) entry which is preliminary data.</text>
</comment>
<keyword evidence="4" id="KW-1134">Transmembrane beta strand</keyword>
<keyword evidence="6" id="KW-0812">Transmembrane</keyword>
<gene>
    <name evidence="17" type="ORF">LDJ79_13405</name>
</gene>
<dbReference type="NCBIfam" id="TIGR03027">
    <property type="entry name" value="pepcterm_export"/>
    <property type="match status" value="1"/>
</dbReference>
<evidence type="ECO:0000256" key="11">
    <source>
        <dbReference type="ARBA" id="ARBA00023136"/>
    </source>
</evidence>
<evidence type="ECO:0000256" key="3">
    <source>
        <dbReference type="ARBA" id="ARBA00022448"/>
    </source>
</evidence>
<evidence type="ECO:0000256" key="1">
    <source>
        <dbReference type="ARBA" id="ARBA00004571"/>
    </source>
</evidence>
<keyword evidence="18" id="KW-1185">Reference proteome</keyword>
<dbReference type="Gene3D" id="3.30.1950.10">
    <property type="entry name" value="wza like domain"/>
    <property type="match status" value="1"/>
</dbReference>
<keyword evidence="14" id="KW-0449">Lipoprotein</keyword>
<dbReference type="RefSeq" id="WP_068713882.1">
    <property type="nucleotide sequence ID" value="NZ_AP014635.1"/>
</dbReference>
<evidence type="ECO:0000256" key="7">
    <source>
        <dbReference type="ARBA" id="ARBA00022729"/>
    </source>
</evidence>
<dbReference type="EMBL" id="JAIWIU010000091">
    <property type="protein sequence ID" value="MCA2017117.1"/>
    <property type="molecule type" value="Genomic_DNA"/>
</dbReference>
<dbReference type="PROSITE" id="PS51257">
    <property type="entry name" value="PROKAR_LIPOPROTEIN"/>
    <property type="match status" value="1"/>
</dbReference>
<keyword evidence="13" id="KW-0998">Cell outer membrane</keyword>
<dbReference type="Pfam" id="PF22461">
    <property type="entry name" value="SLBB_2"/>
    <property type="match status" value="1"/>
</dbReference>
<keyword evidence="5" id="KW-0762">Sugar transport</keyword>
<evidence type="ECO:0000256" key="5">
    <source>
        <dbReference type="ARBA" id="ARBA00022597"/>
    </source>
</evidence>
<evidence type="ECO:0000256" key="4">
    <source>
        <dbReference type="ARBA" id="ARBA00022452"/>
    </source>
</evidence>
<dbReference type="Proteomes" id="UP001199044">
    <property type="component" value="Unassembled WGS sequence"/>
</dbReference>
<keyword evidence="8" id="KW-0625">Polysaccharide transport</keyword>